<dbReference type="InterPro" id="IPR018356">
    <property type="entry name" value="Tscrpt_reg_HTH_DeoR_CS"/>
</dbReference>
<dbReference type="InterPro" id="IPR036390">
    <property type="entry name" value="WH_DNA-bd_sf"/>
</dbReference>
<evidence type="ECO:0000256" key="1">
    <source>
        <dbReference type="ARBA" id="ARBA00023015"/>
    </source>
</evidence>
<dbReference type="SUPFAM" id="SSF46785">
    <property type="entry name" value="Winged helix' DNA-binding domain"/>
    <property type="match status" value="1"/>
</dbReference>
<comment type="caution">
    <text evidence="6">The sequence shown here is derived from an EMBL/GenBank/DDBJ whole genome shotgun (WGS) entry which is preliminary data.</text>
</comment>
<dbReference type="InterPro" id="IPR036388">
    <property type="entry name" value="WH-like_DNA-bd_sf"/>
</dbReference>
<evidence type="ECO:0000259" key="5">
    <source>
        <dbReference type="PROSITE" id="PS51000"/>
    </source>
</evidence>
<feature type="region of interest" description="Disordered" evidence="4">
    <location>
        <begin position="1"/>
        <end position="26"/>
    </location>
</feature>
<organism evidence="6 7">
    <name type="scientific">Streptomyces ochraceiscleroticus</name>
    <dbReference type="NCBI Taxonomy" id="47761"/>
    <lineage>
        <taxon>Bacteria</taxon>
        <taxon>Bacillati</taxon>
        <taxon>Actinomycetota</taxon>
        <taxon>Actinomycetes</taxon>
        <taxon>Kitasatosporales</taxon>
        <taxon>Streptomycetaceae</taxon>
        <taxon>Streptomyces</taxon>
    </lineage>
</organism>
<evidence type="ECO:0000256" key="2">
    <source>
        <dbReference type="ARBA" id="ARBA00023125"/>
    </source>
</evidence>
<keyword evidence="1" id="KW-0805">Transcription regulation</keyword>
<dbReference type="PROSITE" id="PS51000">
    <property type="entry name" value="HTH_DEOR_2"/>
    <property type="match status" value="1"/>
</dbReference>
<evidence type="ECO:0000313" key="6">
    <source>
        <dbReference type="EMBL" id="MFC6063174.1"/>
    </source>
</evidence>
<protein>
    <submittedName>
        <fullName evidence="6">DeoR/GlpR family DNA-binding transcription regulator</fullName>
    </submittedName>
</protein>
<dbReference type="Gene3D" id="1.10.10.10">
    <property type="entry name" value="Winged helix-like DNA-binding domain superfamily/Winged helix DNA-binding domain"/>
    <property type="match status" value="1"/>
</dbReference>
<dbReference type="InterPro" id="IPR014036">
    <property type="entry name" value="DeoR-like_C"/>
</dbReference>
<dbReference type="SUPFAM" id="SSF100950">
    <property type="entry name" value="NagB/RpiA/CoA transferase-like"/>
    <property type="match status" value="1"/>
</dbReference>
<keyword evidence="3" id="KW-0804">Transcription</keyword>
<dbReference type="Pfam" id="PF08220">
    <property type="entry name" value="HTH_DeoR"/>
    <property type="match status" value="1"/>
</dbReference>
<sequence length="277" mass="29860">MTEDDGAASGGGTPGAGARREDIQHARRQRIREQVAAEGFVRTAALAEEYAVSIMTIHRDLDVLQAQGWLRKVRGGASSLPSLLFHGDISERMAAMNATKRRLARAALRLLTPGQTVMIDESTTCLALAQHLTERGPLTVISNFLPVIKLLAGEPGITLLALGGAYYPAYDAFLGPHTADAVRSFRADVLFMSTTAVTGDVCYHQSQETVQVKRALMDRAARRVLLVDHTKFARRGVYALAPLTDFDTVLVDDALPVAELRRLRDLGVSVITVGGGA</sequence>
<keyword evidence="7" id="KW-1185">Reference proteome</keyword>
<dbReference type="Proteomes" id="UP001596139">
    <property type="component" value="Unassembled WGS sequence"/>
</dbReference>
<evidence type="ECO:0000256" key="3">
    <source>
        <dbReference type="ARBA" id="ARBA00023163"/>
    </source>
</evidence>
<feature type="domain" description="HTH deoR-type" evidence="5">
    <location>
        <begin position="24"/>
        <end position="79"/>
    </location>
</feature>
<dbReference type="InterPro" id="IPR001034">
    <property type="entry name" value="DeoR_HTH"/>
</dbReference>
<evidence type="ECO:0000256" key="4">
    <source>
        <dbReference type="SAM" id="MobiDB-lite"/>
    </source>
</evidence>
<dbReference type="PROSITE" id="PS00894">
    <property type="entry name" value="HTH_DEOR_1"/>
    <property type="match status" value="1"/>
</dbReference>
<dbReference type="Pfam" id="PF00455">
    <property type="entry name" value="DeoRC"/>
    <property type="match status" value="1"/>
</dbReference>
<dbReference type="PANTHER" id="PTHR30363:SF44">
    <property type="entry name" value="AGA OPERON TRANSCRIPTIONAL REPRESSOR-RELATED"/>
    <property type="match status" value="1"/>
</dbReference>
<dbReference type="PANTHER" id="PTHR30363">
    <property type="entry name" value="HTH-TYPE TRANSCRIPTIONAL REGULATOR SRLR-RELATED"/>
    <property type="match status" value="1"/>
</dbReference>
<evidence type="ECO:0000313" key="7">
    <source>
        <dbReference type="Proteomes" id="UP001596139"/>
    </source>
</evidence>
<dbReference type="InterPro" id="IPR050313">
    <property type="entry name" value="Carb_Metab_HTH_regulators"/>
</dbReference>
<keyword evidence="2 6" id="KW-0238">DNA-binding</keyword>
<name>A0ABW1MH73_9ACTN</name>
<dbReference type="InterPro" id="IPR037171">
    <property type="entry name" value="NagB/RpiA_transferase-like"/>
</dbReference>
<proteinExistence type="predicted"/>
<gene>
    <name evidence="6" type="ORF">ACFP4F_11490</name>
</gene>
<dbReference type="PRINTS" id="PR00037">
    <property type="entry name" value="HTHLACR"/>
</dbReference>
<dbReference type="SMART" id="SM01134">
    <property type="entry name" value="DeoRC"/>
    <property type="match status" value="1"/>
</dbReference>
<accession>A0ABW1MH73</accession>
<dbReference type="EMBL" id="JBHSPX010000004">
    <property type="protein sequence ID" value="MFC6063174.1"/>
    <property type="molecule type" value="Genomic_DNA"/>
</dbReference>
<reference evidence="7" key="1">
    <citation type="journal article" date="2019" name="Int. J. Syst. Evol. Microbiol.">
        <title>The Global Catalogue of Microorganisms (GCM) 10K type strain sequencing project: providing services to taxonomists for standard genome sequencing and annotation.</title>
        <authorList>
            <consortium name="The Broad Institute Genomics Platform"/>
            <consortium name="The Broad Institute Genome Sequencing Center for Infectious Disease"/>
            <person name="Wu L."/>
            <person name="Ma J."/>
        </authorList>
    </citation>
    <scope>NUCLEOTIDE SEQUENCE [LARGE SCALE GENOMIC DNA]</scope>
    <source>
        <strain evidence="7">CGMCC 1.15180</strain>
    </source>
</reference>
<dbReference type="SMART" id="SM00420">
    <property type="entry name" value="HTH_DEOR"/>
    <property type="match status" value="1"/>
</dbReference>
<dbReference type="GO" id="GO:0003677">
    <property type="term" value="F:DNA binding"/>
    <property type="evidence" value="ECO:0007669"/>
    <property type="project" value="UniProtKB-KW"/>
</dbReference>
<dbReference type="RefSeq" id="WP_031053623.1">
    <property type="nucleotide sequence ID" value="NZ_JBHSPX010000004.1"/>
</dbReference>